<dbReference type="AlphaFoldDB" id="A0AA39G443"/>
<dbReference type="Proteomes" id="UP001168972">
    <property type="component" value="Unassembled WGS sequence"/>
</dbReference>
<dbReference type="EMBL" id="JAQQBR010000003">
    <property type="protein sequence ID" value="KAK0180394.1"/>
    <property type="molecule type" value="Genomic_DNA"/>
</dbReference>
<accession>A0AA39G443</accession>
<comment type="caution">
    <text evidence="1">The sequence shown here is derived from an EMBL/GenBank/DDBJ whole genome shotgun (WGS) entry which is preliminary data.</text>
</comment>
<organism evidence="1 2">
    <name type="scientific">Microctonus hyperodae</name>
    <name type="common">Parasitoid wasp</name>
    <dbReference type="NCBI Taxonomy" id="165561"/>
    <lineage>
        <taxon>Eukaryota</taxon>
        <taxon>Metazoa</taxon>
        <taxon>Ecdysozoa</taxon>
        <taxon>Arthropoda</taxon>
        <taxon>Hexapoda</taxon>
        <taxon>Insecta</taxon>
        <taxon>Pterygota</taxon>
        <taxon>Neoptera</taxon>
        <taxon>Endopterygota</taxon>
        <taxon>Hymenoptera</taxon>
        <taxon>Apocrita</taxon>
        <taxon>Ichneumonoidea</taxon>
        <taxon>Braconidae</taxon>
        <taxon>Euphorinae</taxon>
        <taxon>Microctonus</taxon>
    </lineage>
</organism>
<protein>
    <submittedName>
        <fullName evidence="1">Uncharacterized protein</fullName>
    </submittedName>
</protein>
<keyword evidence="2" id="KW-1185">Reference proteome</keyword>
<evidence type="ECO:0000313" key="2">
    <source>
        <dbReference type="Proteomes" id="UP001168972"/>
    </source>
</evidence>
<sequence length="166" mass="18434">MVITVSANSCTLEGLSGYQRQLYYRGRKCVLKSRSSNPGVTLDISYTCRERKLCGTMKGPKIGGLPSKRELDPSQHRLRMSIVLFLFVILIPRSSISVPLEDQILSKEYSQDIDESQENEDVPVFEQTATNVTAFVGQTIYLPCRVKNLGDKVPLGAIGNHSSLQP</sequence>
<gene>
    <name evidence="1" type="ORF">PV327_006038</name>
</gene>
<proteinExistence type="predicted"/>
<reference evidence="1" key="1">
    <citation type="journal article" date="2023" name="bioRxiv">
        <title>Scaffold-level genome assemblies of two parasitoid biocontrol wasps reveal the parthenogenesis mechanism and an associated novel virus.</title>
        <authorList>
            <person name="Inwood S."/>
            <person name="Skelly J."/>
            <person name="Guhlin J."/>
            <person name="Harrop T."/>
            <person name="Goldson S."/>
            <person name="Dearden P."/>
        </authorList>
    </citation>
    <scope>NUCLEOTIDE SEQUENCE</scope>
    <source>
        <strain evidence="1">Lincoln</strain>
        <tissue evidence="1">Whole body</tissue>
    </source>
</reference>
<evidence type="ECO:0000313" key="1">
    <source>
        <dbReference type="EMBL" id="KAK0180394.1"/>
    </source>
</evidence>
<name>A0AA39G443_MICHY</name>
<reference evidence="1" key="2">
    <citation type="submission" date="2023-03" db="EMBL/GenBank/DDBJ databases">
        <authorList>
            <person name="Inwood S.N."/>
            <person name="Skelly J.G."/>
            <person name="Guhlin J."/>
            <person name="Harrop T.W.R."/>
            <person name="Goldson S.G."/>
            <person name="Dearden P.K."/>
        </authorList>
    </citation>
    <scope>NUCLEOTIDE SEQUENCE</scope>
    <source>
        <strain evidence="1">Lincoln</strain>
        <tissue evidence="1">Whole body</tissue>
    </source>
</reference>